<dbReference type="Proteomes" id="UP001595807">
    <property type="component" value="Unassembled WGS sequence"/>
</dbReference>
<keyword evidence="1" id="KW-0175">Coiled coil</keyword>
<gene>
    <name evidence="2" type="ORF">ACFORF_09610</name>
</gene>
<dbReference type="InterPro" id="IPR046009">
    <property type="entry name" value="DUF5965"/>
</dbReference>
<evidence type="ECO:0000313" key="3">
    <source>
        <dbReference type="Proteomes" id="UP001595807"/>
    </source>
</evidence>
<reference evidence="3" key="1">
    <citation type="journal article" date="2019" name="Int. J. Syst. Evol. Microbiol.">
        <title>The Global Catalogue of Microorganisms (GCM) 10K type strain sequencing project: providing services to taxonomists for standard genome sequencing and annotation.</title>
        <authorList>
            <consortium name="The Broad Institute Genomics Platform"/>
            <consortium name="The Broad Institute Genome Sequencing Center for Infectious Disease"/>
            <person name="Wu L."/>
            <person name="Ma J."/>
        </authorList>
    </citation>
    <scope>NUCLEOTIDE SEQUENCE [LARGE SCALE GENOMIC DNA]</scope>
    <source>
        <strain evidence="3">CCUG 67170</strain>
    </source>
</reference>
<feature type="coiled-coil region" evidence="1">
    <location>
        <begin position="6"/>
        <end position="33"/>
    </location>
</feature>
<protein>
    <submittedName>
        <fullName evidence="2">DUF5965 family protein</fullName>
    </submittedName>
</protein>
<dbReference type="Pfam" id="PF19390">
    <property type="entry name" value="DUF5965"/>
    <property type="match status" value="1"/>
</dbReference>
<organism evidence="2 3">
    <name type="scientific">Streptococcus caprae</name>
    <dbReference type="NCBI Taxonomy" id="1640501"/>
    <lineage>
        <taxon>Bacteria</taxon>
        <taxon>Bacillati</taxon>
        <taxon>Bacillota</taxon>
        <taxon>Bacilli</taxon>
        <taxon>Lactobacillales</taxon>
        <taxon>Streptococcaceae</taxon>
        <taxon>Streptococcus</taxon>
    </lineage>
</organism>
<keyword evidence="3" id="KW-1185">Reference proteome</keyword>
<dbReference type="EMBL" id="JBHRZV010000052">
    <property type="protein sequence ID" value="MFC3928808.1"/>
    <property type="molecule type" value="Genomic_DNA"/>
</dbReference>
<dbReference type="RefSeq" id="WP_380427698.1">
    <property type="nucleotide sequence ID" value="NZ_JBHRZV010000052.1"/>
</dbReference>
<evidence type="ECO:0000256" key="1">
    <source>
        <dbReference type="SAM" id="Coils"/>
    </source>
</evidence>
<proteinExistence type="predicted"/>
<evidence type="ECO:0000313" key="2">
    <source>
        <dbReference type="EMBL" id="MFC3928808.1"/>
    </source>
</evidence>
<sequence>MSLSQVARLEEKVAKQIERVNQEQERLTLYQDQLQKAMFATFISYQAGSNLRFDKALEQAFGAAPKAHNPSTGERRNET</sequence>
<name>A0ABV8CYD8_9STRE</name>
<comment type="caution">
    <text evidence="2">The sequence shown here is derived from an EMBL/GenBank/DDBJ whole genome shotgun (WGS) entry which is preliminary data.</text>
</comment>
<accession>A0ABV8CYD8</accession>